<keyword evidence="10" id="KW-1185">Reference proteome</keyword>
<evidence type="ECO:0000259" key="7">
    <source>
        <dbReference type="PROSITE" id="PS51270"/>
    </source>
</evidence>
<dbReference type="AlphaFoldDB" id="V6LDM5"/>
<gene>
    <name evidence="8" type="ORF">SS50377_18609</name>
    <name evidence="9" type="ORF">SS50377_25347</name>
</gene>
<name>V6LDM5_9EUKA</name>
<dbReference type="Gene3D" id="3.30.40.10">
    <property type="entry name" value="Zinc/RING finger domain, C3HC4 (zinc finger)"/>
    <property type="match status" value="1"/>
</dbReference>
<dbReference type="InterPro" id="IPR013083">
    <property type="entry name" value="Znf_RING/FYVE/PHD"/>
</dbReference>
<organism evidence="8">
    <name type="scientific">Spironucleus salmonicida</name>
    <dbReference type="NCBI Taxonomy" id="348837"/>
    <lineage>
        <taxon>Eukaryota</taxon>
        <taxon>Metamonada</taxon>
        <taxon>Diplomonadida</taxon>
        <taxon>Hexamitidae</taxon>
        <taxon>Hexamitinae</taxon>
        <taxon>Spironucleus</taxon>
    </lineage>
</organism>
<evidence type="ECO:0000259" key="5">
    <source>
        <dbReference type="PROSITE" id="PS50089"/>
    </source>
</evidence>
<dbReference type="PROSITE" id="PS51266">
    <property type="entry name" value="ZF_CHY"/>
    <property type="match status" value="1"/>
</dbReference>
<dbReference type="GO" id="GO:0006511">
    <property type="term" value="P:ubiquitin-dependent protein catabolic process"/>
    <property type="evidence" value="ECO:0007669"/>
    <property type="project" value="TreeGrafter"/>
</dbReference>
<dbReference type="Pfam" id="PF05495">
    <property type="entry name" value="zf-CHY"/>
    <property type="match status" value="1"/>
</dbReference>
<keyword evidence="1" id="KW-0479">Metal-binding</keyword>
<dbReference type="PANTHER" id="PTHR21319">
    <property type="entry name" value="RING FINGER AND CHY ZINC FINGER DOMAIN-CONTAINING PROTEIN 1"/>
    <property type="match status" value="1"/>
</dbReference>
<dbReference type="GO" id="GO:0016567">
    <property type="term" value="P:protein ubiquitination"/>
    <property type="evidence" value="ECO:0007669"/>
    <property type="project" value="TreeGrafter"/>
</dbReference>
<feature type="domain" description="RING-type" evidence="5">
    <location>
        <begin position="238"/>
        <end position="281"/>
    </location>
</feature>
<dbReference type="PANTHER" id="PTHR21319:SF53">
    <property type="entry name" value="RING FINGER AND CHY ZINC FINGER DOMAIN-CONTAINING PROTEIN 1"/>
    <property type="match status" value="1"/>
</dbReference>
<dbReference type="SUPFAM" id="SSF57850">
    <property type="entry name" value="RING/U-box"/>
    <property type="match status" value="1"/>
</dbReference>
<evidence type="ECO:0000313" key="10">
    <source>
        <dbReference type="Proteomes" id="UP000018208"/>
    </source>
</evidence>
<dbReference type="PROSITE" id="PS51270">
    <property type="entry name" value="ZF_CTCHY"/>
    <property type="match status" value="1"/>
</dbReference>
<proteinExistence type="predicted"/>
<accession>V6LDM5</accession>
<evidence type="ECO:0000256" key="2">
    <source>
        <dbReference type="ARBA" id="ARBA00022771"/>
    </source>
</evidence>
<keyword evidence="3" id="KW-0862">Zinc</keyword>
<keyword evidence="2 4" id="KW-0863">Zinc-finger</keyword>
<feature type="domain" description="CHY-type" evidence="6">
    <location>
        <begin position="107"/>
        <end position="174"/>
    </location>
</feature>
<dbReference type="InterPro" id="IPR001841">
    <property type="entry name" value="Znf_RING"/>
</dbReference>
<dbReference type="SUPFAM" id="SSF161245">
    <property type="entry name" value="Zinc hairpin stack"/>
    <property type="match status" value="1"/>
</dbReference>
<sequence length="423" mass="49181">MDDLPNASDVSLEHQNTIILTHIIKFPKFSTSRFDSTYITLKIFPSDVLAPESKKEIETQLKHVYYHCPLALYDPIPPDQTFINSLHLDSNWFENLTLQQCIFARFSEIPSVGCPHYCSGCELQCVTCLKFYGCRYCHDEVEDHTLPKFEIDTVRCRYCAKTQKFGLQCQFCNQKFGKISCEICKFLCFIDHNAKPFFHCTDCGRCQCGDKAEYQHCKTCKLCIRKNEFAVHICAKECSACLGCIGDSFMAYIVPKCGHFIHTSCKNEMLNQMNYSCPICRKSILGEDIKRYMSSFIMFLYGQKLMQKTRRICIFQCNDCGIKFEDFDYQLNNCEQCDTYNCAVLGDGENMLKLNNDDFQKYFVKYVSGMLDKSKYLTLEQLCTDQELDLQKITKLLEFPEFRSAIPSFKKFKKLLKFVNDQI</sequence>
<evidence type="ECO:0000259" key="6">
    <source>
        <dbReference type="PROSITE" id="PS51266"/>
    </source>
</evidence>
<dbReference type="GO" id="GO:0005634">
    <property type="term" value="C:nucleus"/>
    <property type="evidence" value="ECO:0007669"/>
    <property type="project" value="TreeGrafter"/>
</dbReference>
<evidence type="ECO:0000256" key="4">
    <source>
        <dbReference type="PROSITE-ProRule" id="PRU00601"/>
    </source>
</evidence>
<evidence type="ECO:0000313" key="8">
    <source>
        <dbReference type="EMBL" id="EST41776.1"/>
    </source>
</evidence>
<dbReference type="GO" id="GO:0008270">
    <property type="term" value="F:zinc ion binding"/>
    <property type="evidence" value="ECO:0007669"/>
    <property type="project" value="UniProtKB-KW"/>
</dbReference>
<dbReference type="EMBL" id="AUWU02000005">
    <property type="protein sequence ID" value="KAH0573227.1"/>
    <property type="molecule type" value="Genomic_DNA"/>
</dbReference>
<dbReference type="InterPro" id="IPR008913">
    <property type="entry name" value="Znf_CHY"/>
</dbReference>
<protein>
    <submittedName>
        <fullName evidence="8">CHY zinc finger domain-containing protein</fullName>
    </submittedName>
</protein>
<dbReference type="InterPro" id="IPR037274">
    <property type="entry name" value="Znf_CHY_sf"/>
</dbReference>
<evidence type="ECO:0000256" key="3">
    <source>
        <dbReference type="ARBA" id="ARBA00022833"/>
    </source>
</evidence>
<dbReference type="InterPro" id="IPR017921">
    <property type="entry name" value="Znf_CTCHY"/>
</dbReference>
<dbReference type="Proteomes" id="UP000018208">
    <property type="component" value="Unassembled WGS sequence"/>
</dbReference>
<feature type="domain" description="CTCHY-type" evidence="7">
    <location>
        <begin position="176"/>
        <end position="242"/>
    </location>
</feature>
<dbReference type="GO" id="GO:0061630">
    <property type="term" value="F:ubiquitin protein ligase activity"/>
    <property type="evidence" value="ECO:0007669"/>
    <property type="project" value="TreeGrafter"/>
</dbReference>
<dbReference type="InterPro" id="IPR037275">
    <property type="entry name" value="Znf_CTCHY_sf"/>
</dbReference>
<dbReference type="VEuPathDB" id="GiardiaDB:SS50377_25347"/>
<dbReference type="OrthoDB" id="411372at2759"/>
<evidence type="ECO:0000313" key="9">
    <source>
        <dbReference type="EMBL" id="KAH0573227.1"/>
    </source>
</evidence>
<reference evidence="8 9" key="1">
    <citation type="journal article" date="2014" name="PLoS Genet.">
        <title>The Genome of Spironucleus salmonicida Highlights a Fish Pathogen Adapted to Fluctuating Environments.</title>
        <authorList>
            <person name="Xu F."/>
            <person name="Jerlstrom-Hultqvist J."/>
            <person name="Einarsson E."/>
            <person name="Astvaldsson A."/>
            <person name="Svard S.G."/>
            <person name="Andersson J.O."/>
        </authorList>
    </citation>
    <scope>NUCLEOTIDE SEQUENCE</scope>
    <source>
        <strain evidence="9">ATCC 50377</strain>
    </source>
</reference>
<evidence type="ECO:0000256" key="1">
    <source>
        <dbReference type="ARBA" id="ARBA00022723"/>
    </source>
</evidence>
<reference evidence="9" key="2">
    <citation type="submission" date="2020-12" db="EMBL/GenBank/DDBJ databases">
        <title>New Spironucleus salmonicida genome in near-complete chromosomes.</title>
        <authorList>
            <person name="Xu F."/>
            <person name="Kurt Z."/>
            <person name="Jimenez-Gonzalez A."/>
            <person name="Astvaldsson A."/>
            <person name="Andersson J.O."/>
            <person name="Svard S.G."/>
        </authorList>
    </citation>
    <scope>NUCLEOTIDE SEQUENCE</scope>
    <source>
        <strain evidence="9">ATCC 50377</strain>
    </source>
</reference>
<dbReference type="EMBL" id="KI546167">
    <property type="protein sequence ID" value="EST41776.1"/>
    <property type="molecule type" value="Genomic_DNA"/>
</dbReference>
<dbReference type="SUPFAM" id="SSF161219">
    <property type="entry name" value="CHY zinc finger-like"/>
    <property type="match status" value="1"/>
</dbReference>
<dbReference type="PROSITE" id="PS50089">
    <property type="entry name" value="ZF_RING_2"/>
    <property type="match status" value="1"/>
</dbReference>